<dbReference type="EC" id="2.5.1.18" evidence="3"/>
<dbReference type="InterPro" id="IPR004046">
    <property type="entry name" value="GST_C"/>
</dbReference>
<dbReference type="NCBIfam" id="NF007831">
    <property type="entry name" value="PRK10542.1"/>
    <property type="match status" value="1"/>
</dbReference>
<comment type="caution">
    <text evidence="3">The sequence shown here is derived from an EMBL/GenBank/DDBJ whole genome shotgun (WGS) entry which is preliminary data.</text>
</comment>
<evidence type="ECO:0000313" key="3">
    <source>
        <dbReference type="EMBL" id="NYE84339.1"/>
    </source>
</evidence>
<dbReference type="CDD" id="cd03057">
    <property type="entry name" value="GST_N_Beta"/>
    <property type="match status" value="1"/>
</dbReference>
<dbReference type="PROSITE" id="PS50405">
    <property type="entry name" value="GST_CTER"/>
    <property type="match status" value="1"/>
</dbReference>
<gene>
    <name evidence="3" type="ORF">FHW18_003610</name>
</gene>
<reference evidence="3 4" key="1">
    <citation type="submission" date="2020-07" db="EMBL/GenBank/DDBJ databases">
        <title>Genomic Encyclopedia of Type Strains, Phase IV (KMG-V): Genome sequencing to study the core and pangenomes of soil and plant-associated prokaryotes.</title>
        <authorList>
            <person name="Whitman W."/>
        </authorList>
    </citation>
    <scope>NUCLEOTIDE SEQUENCE [LARGE SCALE GENOMIC DNA]</scope>
    <source>
        <strain evidence="3 4">SAS40</strain>
    </source>
</reference>
<dbReference type="InterPro" id="IPR036249">
    <property type="entry name" value="Thioredoxin-like_sf"/>
</dbReference>
<keyword evidence="4" id="KW-1185">Reference proteome</keyword>
<sequence length="202" mass="22248">MKLYYSPGACSLAPHIALREAGIDFSWEKVDLKEKKTETGANFREVNPKGYVPALEVKPGQVMTEVAVVMQYLADTAADKKLAPAAGSADRYEFLMWLNFVATEIHKGFSPLFKPTVPDDVKETFKGFLSLRLDYVNGELSKRDYLMASGYSLADAYLFVTTGWAAKTGVDLNKWPAIVAFRERVAQRPAVQAALSAEGLNG</sequence>
<feature type="domain" description="GST C-terminal" evidence="2">
    <location>
        <begin position="87"/>
        <end position="202"/>
    </location>
</feature>
<dbReference type="RefSeq" id="WP_179588034.1">
    <property type="nucleotide sequence ID" value="NZ_JACBYR010000001.1"/>
</dbReference>
<name>A0A7Y9IWP2_9BURK</name>
<dbReference type="PANTHER" id="PTHR44051">
    <property type="entry name" value="GLUTATHIONE S-TRANSFERASE-RELATED"/>
    <property type="match status" value="1"/>
</dbReference>
<protein>
    <submittedName>
        <fullName evidence="3">Glutathione S-transferase</fullName>
        <ecNumber evidence="3">2.5.1.18</ecNumber>
    </submittedName>
</protein>
<dbReference type="SUPFAM" id="SSF52833">
    <property type="entry name" value="Thioredoxin-like"/>
    <property type="match status" value="1"/>
</dbReference>
<dbReference type="Gene3D" id="3.40.30.10">
    <property type="entry name" value="Glutaredoxin"/>
    <property type="match status" value="1"/>
</dbReference>
<dbReference type="SUPFAM" id="SSF47616">
    <property type="entry name" value="GST C-terminal domain-like"/>
    <property type="match status" value="1"/>
</dbReference>
<proteinExistence type="predicted"/>
<evidence type="ECO:0000259" key="1">
    <source>
        <dbReference type="PROSITE" id="PS50404"/>
    </source>
</evidence>
<evidence type="ECO:0000259" key="2">
    <source>
        <dbReference type="PROSITE" id="PS50405"/>
    </source>
</evidence>
<dbReference type="SFLD" id="SFLDG00358">
    <property type="entry name" value="Main_(cytGST)"/>
    <property type="match status" value="1"/>
</dbReference>
<dbReference type="InterPro" id="IPR010987">
    <property type="entry name" value="Glutathione-S-Trfase_C-like"/>
</dbReference>
<dbReference type="Gene3D" id="1.20.1050.10">
    <property type="match status" value="1"/>
</dbReference>
<dbReference type="Pfam" id="PF13409">
    <property type="entry name" value="GST_N_2"/>
    <property type="match status" value="1"/>
</dbReference>
<dbReference type="AlphaFoldDB" id="A0A7Y9IWP2"/>
<dbReference type="EMBL" id="JACBYR010000001">
    <property type="protein sequence ID" value="NYE84339.1"/>
    <property type="molecule type" value="Genomic_DNA"/>
</dbReference>
<dbReference type="CDD" id="cd03188">
    <property type="entry name" value="GST_C_Beta"/>
    <property type="match status" value="1"/>
</dbReference>
<dbReference type="PANTHER" id="PTHR44051:SF8">
    <property type="entry name" value="GLUTATHIONE S-TRANSFERASE GSTA"/>
    <property type="match status" value="1"/>
</dbReference>
<dbReference type="InterPro" id="IPR004045">
    <property type="entry name" value="Glutathione_S-Trfase_N"/>
</dbReference>
<organism evidence="3 4">
    <name type="scientific">Pigmentiphaga litoralis</name>
    <dbReference type="NCBI Taxonomy" id="516702"/>
    <lineage>
        <taxon>Bacteria</taxon>
        <taxon>Pseudomonadati</taxon>
        <taxon>Pseudomonadota</taxon>
        <taxon>Betaproteobacteria</taxon>
        <taxon>Burkholderiales</taxon>
        <taxon>Alcaligenaceae</taxon>
        <taxon>Pigmentiphaga</taxon>
    </lineage>
</organism>
<feature type="domain" description="GST N-terminal" evidence="1">
    <location>
        <begin position="1"/>
        <end position="81"/>
    </location>
</feature>
<dbReference type="InterPro" id="IPR040079">
    <property type="entry name" value="Glutathione_S-Trfase"/>
</dbReference>
<dbReference type="InterPro" id="IPR036282">
    <property type="entry name" value="Glutathione-S-Trfase_C_sf"/>
</dbReference>
<dbReference type="PROSITE" id="PS50404">
    <property type="entry name" value="GST_NTER"/>
    <property type="match status" value="1"/>
</dbReference>
<evidence type="ECO:0000313" key="4">
    <source>
        <dbReference type="Proteomes" id="UP000542125"/>
    </source>
</evidence>
<accession>A0A7Y9IWP2</accession>
<keyword evidence="3" id="KW-0808">Transferase</keyword>
<dbReference type="SFLD" id="SFLDG01150">
    <property type="entry name" value="Main.1:_Beta-like"/>
    <property type="match status" value="1"/>
</dbReference>
<dbReference type="Pfam" id="PF00043">
    <property type="entry name" value="GST_C"/>
    <property type="match status" value="1"/>
</dbReference>
<dbReference type="SFLD" id="SFLDS00019">
    <property type="entry name" value="Glutathione_Transferase_(cytos"/>
    <property type="match status" value="1"/>
</dbReference>
<dbReference type="Proteomes" id="UP000542125">
    <property type="component" value="Unassembled WGS sequence"/>
</dbReference>
<dbReference type="GO" id="GO:0004364">
    <property type="term" value="F:glutathione transferase activity"/>
    <property type="evidence" value="ECO:0007669"/>
    <property type="project" value="UniProtKB-EC"/>
</dbReference>